<evidence type="ECO:0000256" key="2">
    <source>
        <dbReference type="ARBA" id="ARBA00009776"/>
    </source>
</evidence>
<evidence type="ECO:0000256" key="6">
    <source>
        <dbReference type="ARBA" id="ARBA00022777"/>
    </source>
</evidence>
<dbReference type="PANTHER" id="PTHR10344">
    <property type="entry name" value="THYMIDYLATE KINASE"/>
    <property type="match status" value="1"/>
</dbReference>
<feature type="domain" description="Thymidylate kinase-like" evidence="9">
    <location>
        <begin position="5"/>
        <end position="196"/>
    </location>
</feature>
<evidence type="ECO:0000256" key="3">
    <source>
        <dbReference type="ARBA" id="ARBA00022679"/>
    </source>
</evidence>
<gene>
    <name evidence="8" type="primary">tmk</name>
    <name evidence="10" type="ORF">IAB81_02860</name>
</gene>
<dbReference type="AlphaFoldDB" id="A0A9D9IJA0"/>
<reference evidence="10" key="1">
    <citation type="submission" date="2020-10" db="EMBL/GenBank/DDBJ databases">
        <authorList>
            <person name="Gilroy R."/>
        </authorList>
    </citation>
    <scope>NUCLEOTIDE SEQUENCE</scope>
    <source>
        <strain evidence="10">B1-8020</strain>
    </source>
</reference>
<dbReference type="EC" id="2.7.4.9" evidence="8"/>
<dbReference type="InterPro" id="IPR039430">
    <property type="entry name" value="Thymidylate_kin-like_dom"/>
</dbReference>
<dbReference type="GO" id="GO:0006227">
    <property type="term" value="P:dUDP biosynthetic process"/>
    <property type="evidence" value="ECO:0007669"/>
    <property type="project" value="TreeGrafter"/>
</dbReference>
<comment type="function">
    <text evidence="8">Phosphorylation of dTMP to form dTDP in both de novo and salvage pathways of dTTP synthesis.</text>
</comment>
<comment type="pathway">
    <text evidence="1">Pyrimidine metabolism; dTTP biosynthesis.</text>
</comment>
<dbReference type="PROSITE" id="PS01331">
    <property type="entry name" value="THYMIDYLATE_KINASE"/>
    <property type="match status" value="1"/>
</dbReference>
<dbReference type="GO" id="GO:0004798">
    <property type="term" value="F:dTMP kinase activity"/>
    <property type="evidence" value="ECO:0007669"/>
    <property type="project" value="UniProtKB-UniRule"/>
</dbReference>
<keyword evidence="5 8" id="KW-0547">Nucleotide-binding</keyword>
<dbReference type="GO" id="GO:0005524">
    <property type="term" value="F:ATP binding"/>
    <property type="evidence" value="ECO:0007669"/>
    <property type="project" value="UniProtKB-UniRule"/>
</dbReference>
<evidence type="ECO:0000256" key="8">
    <source>
        <dbReference type="HAMAP-Rule" id="MF_00165"/>
    </source>
</evidence>
<comment type="catalytic activity">
    <reaction evidence="8">
        <text>dTMP + ATP = dTDP + ADP</text>
        <dbReference type="Rhea" id="RHEA:13517"/>
        <dbReference type="ChEBI" id="CHEBI:30616"/>
        <dbReference type="ChEBI" id="CHEBI:58369"/>
        <dbReference type="ChEBI" id="CHEBI:63528"/>
        <dbReference type="ChEBI" id="CHEBI:456216"/>
        <dbReference type="EC" id="2.7.4.9"/>
    </reaction>
</comment>
<organism evidence="10 11">
    <name type="scientific">Candidatus Merdivivens pullicola</name>
    <dbReference type="NCBI Taxonomy" id="2840872"/>
    <lineage>
        <taxon>Bacteria</taxon>
        <taxon>Pseudomonadati</taxon>
        <taxon>Bacteroidota</taxon>
        <taxon>Bacteroidia</taxon>
        <taxon>Bacteroidales</taxon>
        <taxon>Muribaculaceae</taxon>
        <taxon>Muribaculaceae incertae sedis</taxon>
        <taxon>Candidatus Merdivivens</taxon>
    </lineage>
</organism>
<dbReference type="HAMAP" id="MF_00165">
    <property type="entry name" value="Thymidylate_kinase"/>
    <property type="match status" value="1"/>
</dbReference>
<keyword evidence="3 8" id="KW-0808">Transferase</keyword>
<reference evidence="10" key="2">
    <citation type="journal article" date="2021" name="PeerJ">
        <title>Extensive microbial diversity within the chicken gut microbiome revealed by metagenomics and culture.</title>
        <authorList>
            <person name="Gilroy R."/>
            <person name="Ravi A."/>
            <person name="Getino M."/>
            <person name="Pursley I."/>
            <person name="Horton D.L."/>
            <person name="Alikhan N.F."/>
            <person name="Baker D."/>
            <person name="Gharbi K."/>
            <person name="Hall N."/>
            <person name="Watson M."/>
            <person name="Adriaenssens E.M."/>
            <person name="Foster-Nyarko E."/>
            <person name="Jarju S."/>
            <person name="Secka A."/>
            <person name="Antonio M."/>
            <person name="Oren A."/>
            <person name="Chaudhuri R.R."/>
            <person name="La Ragione R."/>
            <person name="Hildebrand F."/>
            <person name="Pallen M.J."/>
        </authorList>
    </citation>
    <scope>NUCLEOTIDE SEQUENCE</scope>
    <source>
        <strain evidence="10">B1-8020</strain>
    </source>
</reference>
<sequence length="226" mass="25560">MLIVIEGLDGSGKSTQVKRLKEYILASGHPLKYIHFPRFDTPLYGDLLARFLRGDLGSIDSVHPRLVALLFAEDRNAAADEIRDSLARGETVLLDRYVYSNIAFQCAKLPDKGLRDELRDWIIDTEYGFFGIPVPDVNIFLDVPVSFVSEKLGNLRKGHDREYLEGKSDIHEADIEFQKRVRQVYEEQCMLDPDFVRLDCSGADGNILPADEIFSKILDVLSVKIG</sequence>
<evidence type="ECO:0000256" key="4">
    <source>
        <dbReference type="ARBA" id="ARBA00022727"/>
    </source>
</evidence>
<keyword evidence="7 8" id="KW-0067">ATP-binding</keyword>
<dbReference type="GO" id="GO:0006235">
    <property type="term" value="P:dTTP biosynthetic process"/>
    <property type="evidence" value="ECO:0007669"/>
    <property type="project" value="UniProtKB-UniRule"/>
</dbReference>
<dbReference type="Proteomes" id="UP000823604">
    <property type="component" value="Unassembled WGS sequence"/>
</dbReference>
<dbReference type="EMBL" id="JADIMA010000030">
    <property type="protein sequence ID" value="MBO8472554.1"/>
    <property type="molecule type" value="Genomic_DNA"/>
</dbReference>
<accession>A0A9D9IJA0</accession>
<dbReference type="Pfam" id="PF02223">
    <property type="entry name" value="Thymidylate_kin"/>
    <property type="match status" value="1"/>
</dbReference>
<keyword evidence="6 8" id="KW-0418">Kinase</keyword>
<name>A0A9D9IJA0_9BACT</name>
<evidence type="ECO:0000256" key="7">
    <source>
        <dbReference type="ARBA" id="ARBA00022840"/>
    </source>
</evidence>
<comment type="similarity">
    <text evidence="2 8">Belongs to the thymidylate kinase family.</text>
</comment>
<evidence type="ECO:0000256" key="1">
    <source>
        <dbReference type="ARBA" id="ARBA00004992"/>
    </source>
</evidence>
<dbReference type="PANTHER" id="PTHR10344:SF1">
    <property type="entry name" value="THYMIDYLATE KINASE"/>
    <property type="match status" value="1"/>
</dbReference>
<comment type="caution">
    <text evidence="10">The sequence shown here is derived from an EMBL/GenBank/DDBJ whole genome shotgun (WGS) entry which is preliminary data.</text>
</comment>
<proteinExistence type="inferred from homology"/>
<dbReference type="SUPFAM" id="SSF52540">
    <property type="entry name" value="P-loop containing nucleoside triphosphate hydrolases"/>
    <property type="match status" value="1"/>
</dbReference>
<dbReference type="GO" id="GO:0005737">
    <property type="term" value="C:cytoplasm"/>
    <property type="evidence" value="ECO:0007669"/>
    <property type="project" value="TreeGrafter"/>
</dbReference>
<evidence type="ECO:0000259" key="9">
    <source>
        <dbReference type="Pfam" id="PF02223"/>
    </source>
</evidence>
<dbReference type="InterPro" id="IPR027417">
    <property type="entry name" value="P-loop_NTPase"/>
</dbReference>
<dbReference type="InterPro" id="IPR018095">
    <property type="entry name" value="Thymidylate_kin_CS"/>
</dbReference>
<evidence type="ECO:0000256" key="5">
    <source>
        <dbReference type="ARBA" id="ARBA00022741"/>
    </source>
</evidence>
<dbReference type="InterPro" id="IPR018094">
    <property type="entry name" value="Thymidylate_kinase"/>
</dbReference>
<keyword evidence="4 8" id="KW-0545">Nucleotide biosynthesis</keyword>
<dbReference type="Gene3D" id="3.40.50.300">
    <property type="entry name" value="P-loop containing nucleotide triphosphate hydrolases"/>
    <property type="match status" value="1"/>
</dbReference>
<dbReference type="CDD" id="cd01672">
    <property type="entry name" value="TMPK"/>
    <property type="match status" value="1"/>
</dbReference>
<dbReference type="GO" id="GO:0006233">
    <property type="term" value="P:dTDP biosynthetic process"/>
    <property type="evidence" value="ECO:0007669"/>
    <property type="project" value="InterPro"/>
</dbReference>
<feature type="binding site" evidence="8">
    <location>
        <begin position="7"/>
        <end position="14"/>
    </location>
    <ligand>
        <name>ATP</name>
        <dbReference type="ChEBI" id="CHEBI:30616"/>
    </ligand>
</feature>
<evidence type="ECO:0000313" key="11">
    <source>
        <dbReference type="Proteomes" id="UP000823604"/>
    </source>
</evidence>
<evidence type="ECO:0000313" key="10">
    <source>
        <dbReference type="EMBL" id="MBO8472554.1"/>
    </source>
</evidence>
<protein>
    <recommendedName>
        <fullName evidence="8">Thymidylate kinase</fullName>
        <ecNumber evidence="8">2.7.4.9</ecNumber>
    </recommendedName>
    <alternativeName>
        <fullName evidence="8">dTMP kinase</fullName>
    </alternativeName>
</protein>